<reference evidence="3" key="1">
    <citation type="submission" date="2017-01" db="EMBL/GenBank/DDBJ databases">
        <title>A deep insight into the sialotranscriptome of adult male and female Cluex tarsalis mosquitoes.</title>
        <authorList>
            <person name="Ribeiro J.M."/>
            <person name="Moreira F."/>
            <person name="Bernard K.A."/>
            <person name="Calvo E."/>
        </authorList>
    </citation>
    <scope>NUCLEOTIDE SEQUENCE</scope>
    <source>
        <strain evidence="3">Kern County</strain>
        <tissue evidence="3">Salivary glands</tissue>
    </source>
</reference>
<feature type="region of interest" description="Disordered" evidence="1">
    <location>
        <begin position="808"/>
        <end position="847"/>
    </location>
</feature>
<feature type="region of interest" description="Disordered" evidence="1">
    <location>
        <begin position="454"/>
        <end position="500"/>
    </location>
</feature>
<feature type="region of interest" description="Disordered" evidence="1">
    <location>
        <begin position="323"/>
        <end position="431"/>
    </location>
</feature>
<sequence length="1246" mass="140349">MKALGLLILSAIFDCSVGYTIVERPAKFDEKEFSLNRNPSGVVQSRPQVGFWLQQHPYNLPKSEPQALFELYYLIQVITIYRRQHPRAHRSHLDALVEELQDDDFQQKLRQTLLGVKELNVLQAYIDLNLQDYAPFVNDRRQLIPAIHRTLNEINLSQVKDKDLRWTLERLKEESTAMTVKMARKEAAVLRDLIESNRKIEKVWTVSNILAAVFGKQDDEDTMKDFEQKYEVVDDGKPVDDGKVEEFWVVFEDDKREESTAKAPLSSSTVEPFLFVDDNYEQYEAKQEVEVVAEEEAVEQSTEQISELKEVDATATVDEVEQSLELESEPKEEVQSVSEEKVAVESLEKDTAVEREDNVVEEETVDEREDNVVEEETVDESLEQESTDDLNGEQRIVSDGFEFKEENYERSDLEEEGQDYERTVPEEDGQGFDEKVVAEEELPDPVPEELQTLDASVETEEVPEPEYSEVDEELQRLEDSVKTEEQPEPEFNEELEQKLSSLDGSVEVGEVSEPEYAEKVVEKLQNLDDSEEPVEQPEPEVAEELEEQLPNVDVSVEAEPVYKEAVEGKLQSLDGSEEPKSELTQDLKEEMPEPAAAKTSSDSITFPEDPQWVDDSVRPLTSSAGTGLDSAPPKVVYDSDRKPASEVDTPVTQSVPLWISKGFTAEYEGREVVDEDAPLLQEVQEANVDTNELESRAEPIETVEIDQETLRYVAFEILKVVSLLEDNAGFAGLRDQITSDDVDRLIEQLSVEQLSSLIDEQGINRVEMINALERLIEEKNLENSGAVVAVLEQWKQGEDEVESRVLDEEEVATPEEAQDVESLVEEAENGVDGQVEDSEGDALDEVEPEEVTELEGVQELKSNDLADAELVEDGYFGKNYGKAEENEHDVESRMLDIDEVATSEEGQEQEVEPQPEGVQELRSNDVLDDAYSKVVDDGYFAENYGKSDDEAEMRTLEDDQILEGSELVVATPEEAQDAERLVDELEGELKGDAELQVEDSEALDGVAAEAESVQELKADDLVEDAELLNDSPELLEDATDISESILKVENLEKLPTSDNQETKNIQPFPEEVTEDTQPLKDIQRVDEVKKLQPFPEEVTKDTVPLERAVQEKKLQPFPEEVTEQTVPVVEVGDLTLKSLEPFPDQILKEAQPLEVALEDQLDQLEPFPDQIVNETQPLEIAAEDQLDESDTAVDNPKIVPVSNRPFPATSTGGSEPLEVARAGTDEGALANEDRREEILEDQHPEP</sequence>
<feature type="compositionally biased region" description="Acidic residues" evidence="1">
    <location>
        <begin position="901"/>
        <end position="913"/>
    </location>
</feature>
<feature type="chain" id="PRO_5012162324" evidence="2">
    <location>
        <begin position="19"/>
        <end position="1246"/>
    </location>
</feature>
<evidence type="ECO:0000256" key="2">
    <source>
        <dbReference type="SAM" id="SignalP"/>
    </source>
</evidence>
<keyword evidence="2" id="KW-0732">Signal</keyword>
<feature type="compositionally biased region" description="Basic and acidic residues" evidence="1">
    <location>
        <begin position="473"/>
        <end position="485"/>
    </location>
</feature>
<protein>
    <submittedName>
        <fullName evidence="3">Putative conserved secreted protein</fullName>
    </submittedName>
</protein>
<evidence type="ECO:0000313" key="3">
    <source>
        <dbReference type="EMBL" id="JAV19182.1"/>
    </source>
</evidence>
<feature type="compositionally biased region" description="Acidic residues" evidence="1">
    <location>
        <begin position="457"/>
        <end position="472"/>
    </location>
</feature>
<feature type="compositionally biased region" description="Basic and acidic residues" evidence="1">
    <location>
        <begin position="577"/>
        <end position="591"/>
    </location>
</feature>
<feature type="compositionally biased region" description="Basic and acidic residues" evidence="1">
    <location>
        <begin position="401"/>
        <end position="411"/>
    </location>
</feature>
<feature type="compositionally biased region" description="Basic and acidic residues" evidence="1">
    <location>
        <begin position="328"/>
        <end position="358"/>
    </location>
</feature>
<feature type="compositionally biased region" description="Acidic residues" evidence="1">
    <location>
        <begin position="359"/>
        <end position="391"/>
    </location>
</feature>
<feature type="region of interest" description="Disordered" evidence="1">
    <location>
        <begin position="1183"/>
        <end position="1246"/>
    </location>
</feature>
<feature type="compositionally biased region" description="Acidic residues" evidence="1">
    <location>
        <begin position="528"/>
        <end position="547"/>
    </location>
</feature>
<proteinExistence type="predicted"/>
<dbReference type="AlphaFoldDB" id="A0A1Q3EV45"/>
<accession>A0A1Q3EV45</accession>
<feature type="region of interest" description="Disordered" evidence="1">
    <location>
        <begin position="1052"/>
        <end position="1076"/>
    </location>
</feature>
<feature type="region of interest" description="Disordered" evidence="1">
    <location>
        <begin position="523"/>
        <end position="648"/>
    </location>
</feature>
<feature type="region of interest" description="Disordered" evidence="1">
    <location>
        <begin position="901"/>
        <end position="920"/>
    </location>
</feature>
<feature type="compositionally biased region" description="Polar residues" evidence="1">
    <location>
        <begin position="1056"/>
        <end position="1065"/>
    </location>
</feature>
<feature type="compositionally biased region" description="Basic and acidic residues" evidence="1">
    <location>
        <begin position="1231"/>
        <end position="1246"/>
    </location>
</feature>
<evidence type="ECO:0000256" key="1">
    <source>
        <dbReference type="SAM" id="MobiDB-lite"/>
    </source>
</evidence>
<feature type="signal peptide" evidence="2">
    <location>
        <begin position="1"/>
        <end position="18"/>
    </location>
</feature>
<dbReference type="EMBL" id="GFDL01015863">
    <property type="protein sequence ID" value="JAV19182.1"/>
    <property type="molecule type" value="Transcribed_RNA"/>
</dbReference>
<name>A0A1Q3EV45_CULTA</name>
<organism evidence="3">
    <name type="scientific">Culex tarsalis</name>
    <name type="common">Encephalitis mosquito</name>
    <dbReference type="NCBI Taxonomy" id="7177"/>
    <lineage>
        <taxon>Eukaryota</taxon>
        <taxon>Metazoa</taxon>
        <taxon>Ecdysozoa</taxon>
        <taxon>Arthropoda</taxon>
        <taxon>Hexapoda</taxon>
        <taxon>Insecta</taxon>
        <taxon>Pterygota</taxon>
        <taxon>Neoptera</taxon>
        <taxon>Endopterygota</taxon>
        <taxon>Diptera</taxon>
        <taxon>Nematocera</taxon>
        <taxon>Culicoidea</taxon>
        <taxon>Culicidae</taxon>
        <taxon>Culicinae</taxon>
        <taxon>Culicini</taxon>
        <taxon>Culex</taxon>
        <taxon>Culex</taxon>
    </lineage>
</organism>